<evidence type="ECO:0000256" key="10">
    <source>
        <dbReference type="PIRNR" id="PIRNR032582"/>
    </source>
</evidence>
<evidence type="ECO:0000256" key="8">
    <source>
        <dbReference type="ARBA" id="ARBA00023118"/>
    </source>
</evidence>
<reference evidence="11" key="1">
    <citation type="submission" date="2022-09" db="EMBL/GenBank/DDBJ databases">
        <title>Culturomic study of gut microbiota in children with autism spectrum disorder.</title>
        <authorList>
            <person name="Efimov B.A."/>
            <person name="Chaplin A.V."/>
            <person name="Sokolova S.R."/>
            <person name="Pikina A.P."/>
            <person name="Korzhanova M."/>
            <person name="Belova V."/>
            <person name="Korostin D."/>
        </authorList>
    </citation>
    <scope>NUCLEOTIDE SEQUENCE</scope>
    <source>
        <strain evidence="11">ASD5510</strain>
    </source>
</reference>
<dbReference type="EMBL" id="JAOSHN010000002">
    <property type="protein sequence ID" value="MCU7377763.1"/>
    <property type="molecule type" value="Genomic_DNA"/>
</dbReference>
<dbReference type="GO" id="GO:0051607">
    <property type="term" value="P:defense response to virus"/>
    <property type="evidence" value="ECO:0007669"/>
    <property type="project" value="UniProtKB-UniRule"/>
</dbReference>
<name>A0A9J6QSV5_9FIRM</name>
<dbReference type="GO" id="GO:0046872">
    <property type="term" value="F:metal ion binding"/>
    <property type="evidence" value="ECO:0007669"/>
    <property type="project" value="UniProtKB-UniRule"/>
</dbReference>
<keyword evidence="4 9" id="KW-0479">Metal-binding</keyword>
<dbReference type="Gene3D" id="3.30.70.240">
    <property type="match status" value="1"/>
</dbReference>
<evidence type="ECO:0000256" key="5">
    <source>
        <dbReference type="ARBA" id="ARBA00022759"/>
    </source>
</evidence>
<dbReference type="GO" id="GO:0004521">
    <property type="term" value="F:RNA endonuclease activity"/>
    <property type="evidence" value="ECO:0007669"/>
    <property type="project" value="UniProtKB-UniRule"/>
</dbReference>
<sequence length="96" mass="10891">MLILITYDVSTQNSGGKRRLRKVAKECVNYGQRVQNSVFECILDPSQVLLLKDKLLSIIDTEVDSLRFYYLGNNYANKVEHFGAKVGYEAEGVLMV</sequence>
<dbReference type="GO" id="GO:0043571">
    <property type="term" value="P:maintenance of CRISPR repeat elements"/>
    <property type="evidence" value="ECO:0007669"/>
    <property type="project" value="UniProtKB-UniRule"/>
</dbReference>
<dbReference type="Pfam" id="PF09827">
    <property type="entry name" value="CRISPR_Cas2"/>
    <property type="match status" value="1"/>
</dbReference>
<evidence type="ECO:0000256" key="7">
    <source>
        <dbReference type="ARBA" id="ARBA00022842"/>
    </source>
</evidence>
<evidence type="ECO:0000256" key="9">
    <source>
        <dbReference type="HAMAP-Rule" id="MF_01471"/>
    </source>
</evidence>
<gene>
    <name evidence="9 11" type="primary">cas2</name>
    <name evidence="11" type="ORF">OBO34_05260</name>
</gene>
<evidence type="ECO:0000313" key="11">
    <source>
        <dbReference type="EMBL" id="MCU7377763.1"/>
    </source>
</evidence>
<dbReference type="Proteomes" id="UP001065549">
    <property type="component" value="Unassembled WGS sequence"/>
</dbReference>
<dbReference type="InterPro" id="IPR019199">
    <property type="entry name" value="Virulence_VapD/CRISPR_Cas2"/>
</dbReference>
<dbReference type="HAMAP" id="MF_01471">
    <property type="entry name" value="Cas2"/>
    <property type="match status" value="1"/>
</dbReference>
<proteinExistence type="inferred from homology"/>
<dbReference type="InterPro" id="IPR021127">
    <property type="entry name" value="CRISPR_associated_Cas2"/>
</dbReference>
<dbReference type="GO" id="GO:0016787">
    <property type="term" value="F:hydrolase activity"/>
    <property type="evidence" value="ECO:0007669"/>
    <property type="project" value="UniProtKB-KW"/>
</dbReference>
<organism evidence="11 12">
    <name type="scientific">Hominibacterium faecale</name>
    <dbReference type="NCBI Taxonomy" id="2839743"/>
    <lineage>
        <taxon>Bacteria</taxon>
        <taxon>Bacillati</taxon>
        <taxon>Bacillota</taxon>
        <taxon>Clostridia</taxon>
        <taxon>Peptostreptococcales</taxon>
        <taxon>Anaerovoracaceae</taxon>
        <taxon>Hominibacterium</taxon>
    </lineage>
</organism>
<evidence type="ECO:0000313" key="12">
    <source>
        <dbReference type="Proteomes" id="UP001065549"/>
    </source>
</evidence>
<dbReference type="EC" id="3.1.-.-" evidence="9"/>
<dbReference type="NCBIfam" id="TIGR01573">
    <property type="entry name" value="cas2"/>
    <property type="match status" value="1"/>
</dbReference>
<evidence type="ECO:0000256" key="2">
    <source>
        <dbReference type="ARBA" id="ARBA00009959"/>
    </source>
</evidence>
<comment type="similarity">
    <text evidence="2 9 10">Belongs to the CRISPR-associated endoribonuclease Cas2 protein family.</text>
</comment>
<evidence type="ECO:0000256" key="3">
    <source>
        <dbReference type="ARBA" id="ARBA00022722"/>
    </source>
</evidence>
<keyword evidence="7 9" id="KW-0460">Magnesium</keyword>
<dbReference type="PIRSF" id="PIRSF032582">
    <property type="entry name" value="Cas2"/>
    <property type="match status" value="1"/>
</dbReference>
<dbReference type="CDD" id="cd09725">
    <property type="entry name" value="Cas2_I_II_III"/>
    <property type="match status" value="1"/>
</dbReference>
<comment type="caution">
    <text evidence="11">The sequence shown here is derived from an EMBL/GenBank/DDBJ whole genome shotgun (WGS) entry which is preliminary data.</text>
</comment>
<keyword evidence="5 9" id="KW-0255">Endonuclease</keyword>
<dbReference type="RefSeq" id="WP_227755242.1">
    <property type="nucleotide sequence ID" value="NZ_JAJAGH010000004.1"/>
</dbReference>
<evidence type="ECO:0000256" key="6">
    <source>
        <dbReference type="ARBA" id="ARBA00022801"/>
    </source>
</evidence>
<dbReference type="AlphaFoldDB" id="A0A9J6QSV5"/>
<comment type="function">
    <text evidence="9">CRISPR (clustered regularly interspaced short palindromic repeat), is an adaptive immune system that provides protection against mobile genetic elements (viruses, transposable elements and conjugative plasmids). CRISPR clusters contain sequences complementary to antecedent mobile elements and target invading nucleic acids. CRISPR clusters are transcribed and processed into CRISPR RNA (crRNA). Functions as a ssRNA-specific endoribonuclease. Involved in the integration of spacer DNA into the CRISPR cassette.</text>
</comment>
<accession>A0A9J6QSV5</accession>
<evidence type="ECO:0000256" key="4">
    <source>
        <dbReference type="ARBA" id="ARBA00022723"/>
    </source>
</evidence>
<dbReference type="PANTHER" id="PTHR34405">
    <property type="entry name" value="CRISPR-ASSOCIATED ENDORIBONUCLEASE CAS2"/>
    <property type="match status" value="1"/>
</dbReference>
<comment type="subunit">
    <text evidence="9">Homodimer, forms a heterotetramer with a Cas1 homodimer.</text>
</comment>
<dbReference type="SUPFAM" id="SSF143430">
    <property type="entry name" value="TTP0101/SSO1404-like"/>
    <property type="match status" value="1"/>
</dbReference>
<protein>
    <recommendedName>
        <fullName evidence="9">CRISPR-associated endoribonuclease Cas2</fullName>
        <ecNumber evidence="9">3.1.-.-</ecNumber>
    </recommendedName>
</protein>
<feature type="binding site" evidence="9">
    <location>
        <position position="8"/>
    </location>
    <ligand>
        <name>Mg(2+)</name>
        <dbReference type="ChEBI" id="CHEBI:18420"/>
        <note>catalytic</note>
    </ligand>
</feature>
<evidence type="ECO:0000256" key="1">
    <source>
        <dbReference type="ARBA" id="ARBA00001946"/>
    </source>
</evidence>
<comment type="cofactor">
    <cofactor evidence="1 9">
        <name>Mg(2+)</name>
        <dbReference type="ChEBI" id="CHEBI:18420"/>
    </cofactor>
</comment>
<keyword evidence="3 9" id="KW-0540">Nuclease</keyword>
<keyword evidence="12" id="KW-1185">Reference proteome</keyword>
<dbReference type="PANTHER" id="PTHR34405:SF3">
    <property type="entry name" value="CRISPR-ASSOCIATED ENDORIBONUCLEASE CAS2 3"/>
    <property type="match status" value="1"/>
</dbReference>
<keyword evidence="6 9" id="KW-0378">Hydrolase</keyword>
<keyword evidence="8 9" id="KW-0051">Antiviral defense</keyword>